<accession>A0A0D3AT71</accession>
<proteinExistence type="predicted"/>
<name>A0A0D3AT71_BRAOL</name>
<keyword evidence="2" id="KW-1185">Reference proteome</keyword>
<dbReference type="HOGENOM" id="CLU_2323675_0_0_1"/>
<reference evidence="1 2" key="1">
    <citation type="journal article" date="2014" name="Genome Biol.">
        <title>Transcriptome and methylome profiling reveals relics of genome dominance in the mesopolyploid Brassica oleracea.</title>
        <authorList>
            <person name="Parkin I.A."/>
            <person name="Koh C."/>
            <person name="Tang H."/>
            <person name="Robinson S.J."/>
            <person name="Kagale S."/>
            <person name="Clarke W.E."/>
            <person name="Town C.D."/>
            <person name="Nixon J."/>
            <person name="Krishnakumar V."/>
            <person name="Bidwell S.L."/>
            <person name="Denoeud F."/>
            <person name="Belcram H."/>
            <person name="Links M.G."/>
            <person name="Just J."/>
            <person name="Clarke C."/>
            <person name="Bender T."/>
            <person name="Huebert T."/>
            <person name="Mason A.S."/>
            <person name="Pires J.C."/>
            <person name="Barker G."/>
            <person name="Moore J."/>
            <person name="Walley P.G."/>
            <person name="Manoli S."/>
            <person name="Batley J."/>
            <person name="Edwards D."/>
            <person name="Nelson M.N."/>
            <person name="Wang X."/>
            <person name="Paterson A.H."/>
            <person name="King G."/>
            <person name="Bancroft I."/>
            <person name="Chalhoub B."/>
            <person name="Sharpe A.G."/>
        </authorList>
    </citation>
    <scope>NUCLEOTIDE SEQUENCE</scope>
    <source>
        <strain evidence="1 2">cv. TO1000</strain>
    </source>
</reference>
<evidence type="ECO:0000313" key="1">
    <source>
        <dbReference type="EnsemblPlants" id="Bo2g110380.1"/>
    </source>
</evidence>
<reference evidence="1" key="2">
    <citation type="submission" date="2015-03" db="UniProtKB">
        <authorList>
            <consortium name="EnsemblPlants"/>
        </authorList>
    </citation>
    <scope>IDENTIFICATION</scope>
</reference>
<organism evidence="1 2">
    <name type="scientific">Brassica oleracea var. oleracea</name>
    <dbReference type="NCBI Taxonomy" id="109376"/>
    <lineage>
        <taxon>Eukaryota</taxon>
        <taxon>Viridiplantae</taxon>
        <taxon>Streptophyta</taxon>
        <taxon>Embryophyta</taxon>
        <taxon>Tracheophyta</taxon>
        <taxon>Spermatophyta</taxon>
        <taxon>Magnoliopsida</taxon>
        <taxon>eudicotyledons</taxon>
        <taxon>Gunneridae</taxon>
        <taxon>Pentapetalae</taxon>
        <taxon>rosids</taxon>
        <taxon>malvids</taxon>
        <taxon>Brassicales</taxon>
        <taxon>Brassicaceae</taxon>
        <taxon>Brassiceae</taxon>
        <taxon>Brassica</taxon>
    </lineage>
</organism>
<dbReference type="AlphaFoldDB" id="A0A0D3AT71"/>
<dbReference type="Proteomes" id="UP000032141">
    <property type="component" value="Chromosome C2"/>
</dbReference>
<sequence>MVLVVFNHVDEAGLDLEIVVGNWRSPNAQPIPIYVRLIICTDGPSLALWLSRSKVCSSLTIALLSSSRRNFLDILSMIINFIDTFRLIRVSLHLKPQSM</sequence>
<dbReference type="Gramene" id="Bo2g110380.1">
    <property type="protein sequence ID" value="Bo2g110380.1"/>
    <property type="gene ID" value="Bo2g110380"/>
</dbReference>
<dbReference type="EnsemblPlants" id="Bo2g110380.1">
    <property type="protein sequence ID" value="Bo2g110380.1"/>
    <property type="gene ID" value="Bo2g110380"/>
</dbReference>
<protein>
    <submittedName>
        <fullName evidence="1">Uncharacterized protein</fullName>
    </submittedName>
</protein>
<evidence type="ECO:0000313" key="2">
    <source>
        <dbReference type="Proteomes" id="UP000032141"/>
    </source>
</evidence>